<dbReference type="Proteomes" id="UP000028547">
    <property type="component" value="Unassembled WGS sequence"/>
</dbReference>
<feature type="region of interest" description="Disordered" evidence="1">
    <location>
        <begin position="1"/>
        <end position="67"/>
    </location>
</feature>
<reference evidence="2 3" key="1">
    <citation type="submission" date="2014-07" db="EMBL/GenBank/DDBJ databases">
        <title>Draft Genome Sequence of Gephyronic Acid Producer, Cystobacter violaceus Strain Cb vi76.</title>
        <authorList>
            <person name="Stevens D.C."/>
            <person name="Young J."/>
            <person name="Carmichael R."/>
            <person name="Tan J."/>
            <person name="Taylor R.E."/>
        </authorList>
    </citation>
    <scope>NUCLEOTIDE SEQUENCE [LARGE SCALE GENOMIC DNA]</scope>
    <source>
        <strain evidence="2 3">Cb vi76</strain>
    </source>
</reference>
<dbReference type="RefSeq" id="WP_043396463.1">
    <property type="nucleotide sequence ID" value="NZ_JPMI01000111.1"/>
</dbReference>
<name>A0A084SU87_9BACT</name>
<evidence type="ECO:0000256" key="1">
    <source>
        <dbReference type="SAM" id="MobiDB-lite"/>
    </source>
</evidence>
<feature type="compositionally biased region" description="Basic and acidic residues" evidence="1">
    <location>
        <begin position="17"/>
        <end position="50"/>
    </location>
</feature>
<sequence length="67" mass="7372">MAGKQRLREGYGSTSEQRQRNLEGDGFEERAPHTPEESEATRAPPDDGGHVVHVNALAEPLDKDDTD</sequence>
<comment type="caution">
    <text evidence="2">The sequence shown here is derived from an EMBL/GenBank/DDBJ whole genome shotgun (WGS) entry which is preliminary data.</text>
</comment>
<organism evidence="2 3">
    <name type="scientific">Archangium violaceum Cb vi76</name>
    <dbReference type="NCBI Taxonomy" id="1406225"/>
    <lineage>
        <taxon>Bacteria</taxon>
        <taxon>Pseudomonadati</taxon>
        <taxon>Myxococcota</taxon>
        <taxon>Myxococcia</taxon>
        <taxon>Myxococcales</taxon>
        <taxon>Cystobacterineae</taxon>
        <taxon>Archangiaceae</taxon>
        <taxon>Archangium</taxon>
    </lineage>
</organism>
<accession>A0A084SU87</accession>
<dbReference type="AlphaFoldDB" id="A0A084SU87"/>
<protein>
    <submittedName>
        <fullName evidence="2">Uncharacterized protein</fullName>
    </submittedName>
</protein>
<dbReference type="EMBL" id="JPMI01000111">
    <property type="protein sequence ID" value="KFA92022.1"/>
    <property type="molecule type" value="Genomic_DNA"/>
</dbReference>
<gene>
    <name evidence="2" type="ORF">Q664_18065</name>
</gene>
<proteinExistence type="predicted"/>
<evidence type="ECO:0000313" key="3">
    <source>
        <dbReference type="Proteomes" id="UP000028547"/>
    </source>
</evidence>
<evidence type="ECO:0000313" key="2">
    <source>
        <dbReference type="EMBL" id="KFA92022.1"/>
    </source>
</evidence>